<evidence type="ECO:0000313" key="3">
    <source>
        <dbReference type="Proteomes" id="UP000255082"/>
    </source>
</evidence>
<evidence type="ECO:0000256" key="1">
    <source>
        <dbReference type="SAM" id="Phobius"/>
    </source>
</evidence>
<keyword evidence="1" id="KW-0812">Transmembrane</keyword>
<dbReference type="Proteomes" id="UP000255082">
    <property type="component" value="Unassembled WGS sequence"/>
</dbReference>
<evidence type="ECO:0000313" key="2">
    <source>
        <dbReference type="EMBL" id="SUA46003.1"/>
    </source>
</evidence>
<gene>
    <name evidence="2" type="ORF">NCTC13184_04527</name>
</gene>
<name>A0A378X0A8_9NOCA</name>
<feature type="transmembrane region" description="Helical" evidence="1">
    <location>
        <begin position="179"/>
        <end position="199"/>
    </location>
</feature>
<keyword evidence="1" id="KW-0472">Membrane</keyword>
<organism evidence="2 3">
    <name type="scientific">Nocardia africana</name>
    <dbReference type="NCBI Taxonomy" id="134964"/>
    <lineage>
        <taxon>Bacteria</taxon>
        <taxon>Bacillati</taxon>
        <taxon>Actinomycetota</taxon>
        <taxon>Actinomycetes</taxon>
        <taxon>Mycobacteriales</taxon>
        <taxon>Nocardiaceae</taxon>
        <taxon>Nocardia</taxon>
    </lineage>
</organism>
<feature type="transmembrane region" description="Helical" evidence="1">
    <location>
        <begin position="148"/>
        <end position="167"/>
    </location>
</feature>
<dbReference type="Pfam" id="PF09490">
    <property type="entry name" value="CbtA"/>
    <property type="match status" value="1"/>
</dbReference>
<reference evidence="2 3" key="1">
    <citation type="submission" date="2018-06" db="EMBL/GenBank/DDBJ databases">
        <authorList>
            <consortium name="Pathogen Informatics"/>
            <person name="Doyle S."/>
        </authorList>
    </citation>
    <scope>NUCLEOTIDE SEQUENCE [LARGE SCALE GENOMIC DNA]</scope>
    <source>
        <strain evidence="2 3">NCTC13184</strain>
    </source>
</reference>
<accession>A0A378X0A8</accession>
<sequence>MEKRIIARGVLVGAIGGLAAFVFARILAEPIIDRAIDYEGGRDAAHATTEAAAGHSMAGMEDTELFTRSVQSTVGLGFGTVVFGAAMGALFAVVYCLFVGRVGKLTPRNLALCVAGGMFVVLYAVPFFKYPANPPSIGNPDTIGERTGLYLLMVLIAAVCAGAAVWLGRKLQARLGNWLATIAAGVAFVVVVTAIAALLPSLGHLAANRALADAATETPRPLTSSTGRIVYPGFPADDLYYFRVYSFAAQAILWSVIGVGFATLAPRLFQLADESAAAAPAAAV</sequence>
<dbReference type="InterPro" id="IPR012666">
    <property type="entry name" value="CbtA_put"/>
</dbReference>
<dbReference type="RefSeq" id="WP_062963876.1">
    <property type="nucleotide sequence ID" value="NZ_JAJFOE010000001.1"/>
</dbReference>
<dbReference type="AlphaFoldDB" id="A0A378X0A8"/>
<dbReference type="OrthoDB" id="6851830at2"/>
<dbReference type="EMBL" id="UGRU01000001">
    <property type="protein sequence ID" value="SUA46003.1"/>
    <property type="molecule type" value="Genomic_DNA"/>
</dbReference>
<feature type="transmembrane region" description="Helical" evidence="1">
    <location>
        <begin position="110"/>
        <end position="128"/>
    </location>
</feature>
<feature type="transmembrane region" description="Helical" evidence="1">
    <location>
        <begin position="74"/>
        <end position="98"/>
    </location>
</feature>
<protein>
    <submittedName>
        <fullName evidence="2">Predicted integral membrane protein</fullName>
    </submittedName>
</protein>
<proteinExistence type="predicted"/>
<feature type="transmembrane region" description="Helical" evidence="1">
    <location>
        <begin position="244"/>
        <end position="265"/>
    </location>
</feature>
<keyword evidence="1" id="KW-1133">Transmembrane helix</keyword>